<dbReference type="eggNOG" id="KOG1339">
    <property type="taxonomic scope" value="Eukaryota"/>
</dbReference>
<evidence type="ECO:0000259" key="7">
    <source>
        <dbReference type="PROSITE" id="PS51767"/>
    </source>
</evidence>
<dbReference type="Gene3D" id="2.40.70.10">
    <property type="entry name" value="Acid Proteases"/>
    <property type="match status" value="2"/>
</dbReference>
<keyword evidence="2" id="KW-0645">Protease</keyword>
<dbReference type="InterPro" id="IPR033121">
    <property type="entry name" value="PEPTIDASE_A1"/>
</dbReference>
<keyword evidence="4" id="KW-0378">Hydrolase</keyword>
<dbReference type="HOGENOM" id="CLU_005738_1_1_1"/>
<dbReference type="OrthoDB" id="2747330at2759"/>
<dbReference type="PANTHER" id="PTHR47967">
    <property type="entry name" value="OS07G0603500 PROTEIN-RELATED"/>
    <property type="match status" value="1"/>
</dbReference>
<evidence type="ECO:0000256" key="2">
    <source>
        <dbReference type="ARBA" id="ARBA00022670"/>
    </source>
</evidence>
<dbReference type="SUPFAM" id="SSF50630">
    <property type="entry name" value="Acid proteases"/>
    <property type="match status" value="1"/>
</dbReference>
<evidence type="ECO:0000313" key="9">
    <source>
        <dbReference type="EnsemblPlants" id="KQJ86115"/>
    </source>
</evidence>
<keyword evidence="10" id="KW-1185">Reference proteome</keyword>
<feature type="signal peptide" evidence="6">
    <location>
        <begin position="1"/>
        <end position="18"/>
    </location>
</feature>
<dbReference type="AlphaFoldDB" id="I1IH33"/>
<reference evidence="8 9" key="1">
    <citation type="journal article" date="2010" name="Nature">
        <title>Genome sequencing and analysis of the model grass Brachypodium distachyon.</title>
        <authorList>
            <consortium name="International Brachypodium Initiative"/>
        </authorList>
    </citation>
    <scope>NUCLEOTIDE SEQUENCE [LARGE SCALE GENOMIC DNA]</scope>
    <source>
        <strain evidence="8">Bd21</strain>
        <strain evidence="9">cv. Bd21</strain>
    </source>
</reference>
<dbReference type="InterPro" id="IPR032861">
    <property type="entry name" value="TAXi_N"/>
</dbReference>
<feature type="chain" id="PRO_5014095303" description="Peptidase A1 domain-containing protein" evidence="6">
    <location>
        <begin position="19"/>
        <end position="442"/>
    </location>
</feature>
<gene>
    <name evidence="9" type="primary">LOC100846762</name>
    <name evidence="8" type="ORF">BRADI_4g03390v3</name>
</gene>
<dbReference type="STRING" id="15368.I1IH33"/>
<feature type="domain" description="Peptidase A1" evidence="7">
    <location>
        <begin position="86"/>
        <end position="435"/>
    </location>
</feature>
<dbReference type="GO" id="GO:0004190">
    <property type="term" value="F:aspartic-type endopeptidase activity"/>
    <property type="evidence" value="ECO:0000318"/>
    <property type="project" value="GO_Central"/>
</dbReference>
<dbReference type="FunFam" id="2.40.70.10:FF:000069">
    <property type="entry name" value="Eukaryotic aspartyl protease family protein"/>
    <property type="match status" value="1"/>
</dbReference>
<dbReference type="RefSeq" id="XP_003578403.1">
    <property type="nucleotide sequence ID" value="XM_003578355.3"/>
</dbReference>
<evidence type="ECO:0000256" key="6">
    <source>
        <dbReference type="SAM" id="SignalP"/>
    </source>
</evidence>
<dbReference type="CDD" id="cd05476">
    <property type="entry name" value="pepsin_A_like_plant"/>
    <property type="match status" value="1"/>
</dbReference>
<dbReference type="GeneID" id="100846762"/>
<evidence type="ECO:0000256" key="4">
    <source>
        <dbReference type="ARBA" id="ARBA00022801"/>
    </source>
</evidence>
<organism evidence="9">
    <name type="scientific">Brachypodium distachyon</name>
    <name type="common">Purple false brome</name>
    <name type="synonym">Trachynia distachya</name>
    <dbReference type="NCBI Taxonomy" id="15368"/>
    <lineage>
        <taxon>Eukaryota</taxon>
        <taxon>Viridiplantae</taxon>
        <taxon>Streptophyta</taxon>
        <taxon>Embryophyta</taxon>
        <taxon>Tracheophyta</taxon>
        <taxon>Spermatophyta</taxon>
        <taxon>Magnoliopsida</taxon>
        <taxon>Liliopsida</taxon>
        <taxon>Poales</taxon>
        <taxon>Poaceae</taxon>
        <taxon>BOP clade</taxon>
        <taxon>Pooideae</taxon>
        <taxon>Stipodae</taxon>
        <taxon>Brachypodieae</taxon>
        <taxon>Brachypodium</taxon>
    </lineage>
</organism>
<dbReference type="InterPro" id="IPR034161">
    <property type="entry name" value="Pepsin-like_plant"/>
</dbReference>
<dbReference type="EnsemblPlants" id="KQJ86115">
    <property type="protein sequence ID" value="KQJ86115"/>
    <property type="gene ID" value="BRADI_4g03390v3"/>
</dbReference>
<dbReference type="Proteomes" id="UP000008810">
    <property type="component" value="Chromosome 4"/>
</dbReference>
<evidence type="ECO:0000313" key="10">
    <source>
        <dbReference type="Proteomes" id="UP000008810"/>
    </source>
</evidence>
<dbReference type="GO" id="GO:0005576">
    <property type="term" value="C:extracellular region"/>
    <property type="evidence" value="ECO:0000318"/>
    <property type="project" value="GO_Central"/>
</dbReference>
<evidence type="ECO:0000313" key="8">
    <source>
        <dbReference type="EMBL" id="KQJ86115.1"/>
    </source>
</evidence>
<evidence type="ECO:0000256" key="5">
    <source>
        <dbReference type="ARBA" id="ARBA00023180"/>
    </source>
</evidence>
<evidence type="ECO:0000256" key="3">
    <source>
        <dbReference type="ARBA" id="ARBA00022750"/>
    </source>
</evidence>
<dbReference type="PROSITE" id="PS51767">
    <property type="entry name" value="PEPTIDASE_A1"/>
    <property type="match status" value="1"/>
</dbReference>
<sequence>MAPSLVFLLVLLSCSATATLVACSSSNEAEAGLRMKLAHVDDKGGYTTEERVLRAVAVSRQQQQQRLMAGAEDDVSAQVHRATRQYIASYLIGSPPQRTEALIDTGSDLIWTQCATTCLPKSCAKQGLPYYNLSQSSTFVPVPCADKAGFCAANGVHLCGLDGSCTFIASYGAGRVIGSLGTESFAFESGTTSLAFGCVSLTRITSGALNDASGLIGLGRGRLSLVSQIGATRFSYCLTPYFHSSGASSHLFVGASASLGGGGASMPFVKSPKDYPYSTFYYLPLEGITVGKTRLPAVNSTTFQLRQLFKGYWAGGVIIDTGSPLTQLASHAYEALKEEVAAQLGNGSLVPAPEDSGLELCVAREGFQKVVPALVFHFGGGADMAVPAASYWAPVDKAAACMMILEGGYDSIIGNFQQQDMHLLYDLRRGRFSFQTADCTML</sequence>
<dbReference type="InterPro" id="IPR051708">
    <property type="entry name" value="Plant_Aspart_Prot_A1"/>
</dbReference>
<dbReference type="OMA" id="VPCADNA"/>
<reference evidence="8" key="2">
    <citation type="submission" date="2017-06" db="EMBL/GenBank/DDBJ databases">
        <title>WGS assembly of Brachypodium distachyon.</title>
        <authorList>
            <consortium name="The International Brachypodium Initiative"/>
            <person name="Lucas S."/>
            <person name="Harmon-Smith M."/>
            <person name="Lail K."/>
            <person name="Tice H."/>
            <person name="Grimwood J."/>
            <person name="Bruce D."/>
            <person name="Barry K."/>
            <person name="Shu S."/>
            <person name="Lindquist E."/>
            <person name="Wang M."/>
            <person name="Pitluck S."/>
            <person name="Vogel J.P."/>
            <person name="Garvin D.F."/>
            <person name="Mockler T.C."/>
            <person name="Schmutz J."/>
            <person name="Rokhsar D."/>
            <person name="Bevan M.W."/>
        </authorList>
    </citation>
    <scope>NUCLEOTIDE SEQUENCE</scope>
    <source>
        <strain evidence="8">Bd21</strain>
    </source>
</reference>
<reference evidence="9" key="3">
    <citation type="submission" date="2018-08" db="UniProtKB">
        <authorList>
            <consortium name="EnsemblPlants"/>
        </authorList>
    </citation>
    <scope>IDENTIFICATION</scope>
    <source>
        <strain evidence="9">cv. Bd21</strain>
    </source>
</reference>
<dbReference type="Gramene" id="KQJ86115">
    <property type="protein sequence ID" value="KQJ86115"/>
    <property type="gene ID" value="BRADI_4g03390v3"/>
</dbReference>
<dbReference type="FunFam" id="2.40.70.10:FF:000033">
    <property type="entry name" value="Aspartyl protease family protein"/>
    <property type="match status" value="1"/>
</dbReference>
<dbReference type="InterPro" id="IPR021109">
    <property type="entry name" value="Peptidase_aspartic_dom_sf"/>
</dbReference>
<keyword evidence="6" id="KW-0732">Signal</keyword>
<proteinExistence type="inferred from homology"/>
<name>I1IH33_BRADI</name>
<comment type="similarity">
    <text evidence="1">Belongs to the peptidase A1 family.</text>
</comment>
<dbReference type="InterPro" id="IPR032799">
    <property type="entry name" value="TAXi_C"/>
</dbReference>
<dbReference type="Pfam" id="PF14541">
    <property type="entry name" value="TAXi_C"/>
    <property type="match status" value="1"/>
</dbReference>
<dbReference type="Pfam" id="PF14543">
    <property type="entry name" value="TAXi_N"/>
    <property type="match status" value="1"/>
</dbReference>
<protein>
    <recommendedName>
        <fullName evidence="7">Peptidase A1 domain-containing protein</fullName>
    </recommendedName>
</protein>
<dbReference type="EMBL" id="CM000883">
    <property type="protein sequence ID" value="KQJ86115.1"/>
    <property type="molecule type" value="Genomic_DNA"/>
</dbReference>
<accession>I1IH33</accession>
<keyword evidence="5" id="KW-0325">Glycoprotein</keyword>
<dbReference type="PANTHER" id="PTHR47967:SF17">
    <property type="entry name" value="EUKARYOTIC ASPARTYL PROTEASE FAMILY PROTEIN, EXPRESSED"/>
    <property type="match status" value="1"/>
</dbReference>
<evidence type="ECO:0000256" key="1">
    <source>
        <dbReference type="ARBA" id="ARBA00007447"/>
    </source>
</evidence>
<dbReference type="KEGG" id="bdi:100846762"/>
<keyword evidence="3" id="KW-0064">Aspartyl protease</keyword>
<dbReference type="GO" id="GO:0006508">
    <property type="term" value="P:proteolysis"/>
    <property type="evidence" value="ECO:0007669"/>
    <property type="project" value="UniProtKB-KW"/>
</dbReference>